<dbReference type="RefSeq" id="WP_006572097.1">
    <property type="nucleotide sequence ID" value="NZ_AAXG02000010.1"/>
</dbReference>
<accession>A6NTM0</accession>
<evidence type="ECO:0000313" key="2">
    <source>
        <dbReference type="EMBL" id="EDN00783.1"/>
    </source>
</evidence>
<feature type="region of interest" description="Disordered" evidence="1">
    <location>
        <begin position="168"/>
        <end position="200"/>
    </location>
</feature>
<dbReference type="STRING" id="411467.BACCAP_01549"/>
<name>A6NTM0_9FIRM</name>
<dbReference type="AlphaFoldDB" id="A6NTM0"/>
<evidence type="ECO:0008006" key="4">
    <source>
        <dbReference type="Google" id="ProtNLM"/>
    </source>
</evidence>
<protein>
    <recommendedName>
        <fullName evidence="4">Ethanolamine utilization protein</fullName>
    </recommendedName>
</protein>
<dbReference type="eggNOG" id="ENOG5030K1J">
    <property type="taxonomic scope" value="Bacteria"/>
</dbReference>
<evidence type="ECO:0000256" key="1">
    <source>
        <dbReference type="SAM" id="MobiDB-lite"/>
    </source>
</evidence>
<dbReference type="Proteomes" id="UP000003639">
    <property type="component" value="Unassembled WGS sequence"/>
</dbReference>
<reference evidence="2 3" key="2">
    <citation type="submission" date="2007-06" db="EMBL/GenBank/DDBJ databases">
        <title>Draft genome sequence of Pseudoflavonifractor capillosus ATCC 29799.</title>
        <authorList>
            <person name="Sudarsanam P."/>
            <person name="Ley R."/>
            <person name="Guruge J."/>
            <person name="Turnbaugh P.J."/>
            <person name="Mahowald M."/>
            <person name="Liep D."/>
            <person name="Gordon J."/>
        </authorList>
    </citation>
    <scope>NUCLEOTIDE SEQUENCE [LARGE SCALE GENOMIC DNA]</scope>
    <source>
        <strain evidence="2 3">ATCC 29799</strain>
    </source>
</reference>
<dbReference type="OrthoDB" id="2066004at2"/>
<feature type="compositionally biased region" description="Pro residues" evidence="1">
    <location>
        <begin position="175"/>
        <end position="197"/>
    </location>
</feature>
<dbReference type="Gene3D" id="3.40.50.1950">
    <property type="entry name" value="Flavin prenyltransferase-like"/>
    <property type="match status" value="1"/>
</dbReference>
<sequence length="253" mass="26804">MDQSKLIDEILARVAAKLAAEEAPDCAPDPADEPSAEKPGLLVLCQTEDPCCSQLADSLKEHFAVTRVCRQEGADLSAQSCVVLCQLTNDVLSKLALGICDTPYTRLASQAILMGKRVYIPTEQVELYRYATMAPAPYYAMLKAHLDLLTASGAVICSQSNLAGALAGGGDSCPQPEPEPEQQPEPAPAPAPEPAPAPSCGKELKLEKRVLTEKDVLDAAAARVTCIRLPAKCILTALAKDCAKDHGIRLELG</sequence>
<organism evidence="2 3">
    <name type="scientific">Pseudoflavonifractor capillosus ATCC 29799</name>
    <dbReference type="NCBI Taxonomy" id="411467"/>
    <lineage>
        <taxon>Bacteria</taxon>
        <taxon>Bacillati</taxon>
        <taxon>Bacillota</taxon>
        <taxon>Clostridia</taxon>
        <taxon>Eubacteriales</taxon>
        <taxon>Oscillospiraceae</taxon>
        <taxon>Pseudoflavonifractor</taxon>
    </lineage>
</organism>
<proteinExistence type="predicted"/>
<evidence type="ECO:0000313" key="3">
    <source>
        <dbReference type="Proteomes" id="UP000003639"/>
    </source>
</evidence>
<dbReference type="InterPro" id="IPR036551">
    <property type="entry name" value="Flavin_trans-like"/>
</dbReference>
<dbReference type="EMBL" id="AAXG02000010">
    <property type="protein sequence ID" value="EDN00783.1"/>
    <property type="molecule type" value="Genomic_DNA"/>
</dbReference>
<reference evidence="2 3" key="1">
    <citation type="submission" date="2007-04" db="EMBL/GenBank/DDBJ databases">
        <authorList>
            <person name="Fulton L."/>
            <person name="Clifton S."/>
            <person name="Fulton B."/>
            <person name="Xu J."/>
            <person name="Minx P."/>
            <person name="Pepin K.H."/>
            <person name="Johnson M."/>
            <person name="Thiruvilangam P."/>
            <person name="Bhonagiri V."/>
            <person name="Nash W.E."/>
            <person name="Mardis E.R."/>
            <person name="Wilson R.K."/>
        </authorList>
    </citation>
    <scope>NUCLEOTIDE SEQUENCE [LARGE SCALE GENOMIC DNA]</scope>
    <source>
        <strain evidence="2 3">ATCC 29799</strain>
    </source>
</reference>
<comment type="caution">
    <text evidence="2">The sequence shown here is derived from an EMBL/GenBank/DDBJ whole genome shotgun (WGS) entry which is preliminary data.</text>
</comment>
<gene>
    <name evidence="2" type="ORF">BACCAP_01549</name>
</gene>
<dbReference type="SUPFAM" id="SSF52507">
    <property type="entry name" value="Homo-oligomeric flavin-containing Cys decarboxylases, HFCD"/>
    <property type="match status" value="1"/>
</dbReference>
<keyword evidence="3" id="KW-1185">Reference proteome</keyword>
<dbReference type="GO" id="GO:0003824">
    <property type="term" value="F:catalytic activity"/>
    <property type="evidence" value="ECO:0007669"/>
    <property type="project" value="InterPro"/>
</dbReference>